<evidence type="ECO:0000256" key="11">
    <source>
        <dbReference type="RuleBase" id="RU368121"/>
    </source>
</evidence>
<keyword evidence="5 11" id="KW-0808">Transferase</keyword>
<dbReference type="GO" id="GO:0016020">
    <property type="term" value="C:membrane"/>
    <property type="evidence" value="ECO:0007669"/>
    <property type="project" value="UniProtKB-SubCell"/>
</dbReference>
<dbReference type="PANTHER" id="PTHR19300:SF57">
    <property type="entry name" value="BETA-1,4-N-ACETYLGALACTOSAMINYLTRANSFERASE"/>
    <property type="match status" value="1"/>
</dbReference>
<dbReference type="GO" id="GO:0006688">
    <property type="term" value="P:glycosphingolipid biosynthetic process"/>
    <property type="evidence" value="ECO:0007669"/>
    <property type="project" value="TreeGrafter"/>
</dbReference>
<comment type="pathway">
    <text evidence="2 11">Protein modification; protein glycosylation.</text>
</comment>
<dbReference type="InterPro" id="IPR027995">
    <property type="entry name" value="Galactosyl_T_N"/>
</dbReference>
<keyword evidence="11" id="KW-0479">Metal-binding</keyword>
<dbReference type="WBParaSite" id="EEL_0000171101-mRNA-1">
    <property type="protein sequence ID" value="EEL_0000171101-mRNA-1"/>
    <property type="gene ID" value="EEL_0000171101"/>
</dbReference>
<dbReference type="AlphaFoldDB" id="A0A0R3RJQ2"/>
<dbReference type="STRING" id="1147741.A0A0R3RJQ2"/>
<evidence type="ECO:0000256" key="10">
    <source>
        <dbReference type="ARBA" id="ARBA00023180"/>
    </source>
</evidence>
<reference evidence="15" key="1">
    <citation type="submission" date="2017-02" db="UniProtKB">
        <authorList>
            <consortium name="WormBaseParasite"/>
        </authorList>
    </citation>
    <scope>IDENTIFICATION</scope>
</reference>
<evidence type="ECO:0000256" key="6">
    <source>
        <dbReference type="ARBA" id="ARBA00022692"/>
    </source>
</evidence>
<comment type="similarity">
    <text evidence="3 11">Belongs to the glycosyltransferase 7 family.</text>
</comment>
<dbReference type="InterPro" id="IPR027791">
    <property type="entry name" value="Galactosyl_T_C"/>
</dbReference>
<keyword evidence="7 11" id="KW-0735">Signal-anchor</keyword>
<evidence type="ECO:0000256" key="8">
    <source>
        <dbReference type="ARBA" id="ARBA00022989"/>
    </source>
</evidence>
<dbReference type="UniPathway" id="UPA00378"/>
<feature type="transmembrane region" description="Helical" evidence="11">
    <location>
        <begin position="7"/>
        <end position="29"/>
    </location>
</feature>
<dbReference type="GO" id="GO:0005794">
    <property type="term" value="C:Golgi apparatus"/>
    <property type="evidence" value="ECO:0007669"/>
    <property type="project" value="TreeGrafter"/>
</dbReference>
<evidence type="ECO:0000256" key="2">
    <source>
        <dbReference type="ARBA" id="ARBA00004922"/>
    </source>
</evidence>
<dbReference type="SUPFAM" id="SSF53448">
    <property type="entry name" value="Nucleotide-diphospho-sugar transferases"/>
    <property type="match status" value="1"/>
</dbReference>
<sequence>MPTAGRYVIILLLFGAVAHIFLGGGLSFISDYRIWRPIVESSGQEIILVHDINSKGGRNFTGILSNDERKFYLTGAAPIDNSINISSKFYNPSTNGSLSNELANVYSTIDKLIVTDSISKPTETRTKNINSSKTDVSSTALNTIAGPQSARQLFDNETLPAYEVTPGMQMVRQNSSLAECPVIPPGLVGPIKVWYDEPTFDEIERLNPHLEPGGHGKSKSCLSRHRVAIIIPYRDREAHLRILLHNLHSLLTKQQLDYAIFVVEQHENETFNRGKLMNVGYVEAIKLYDWQCFVFHDVDLLAEDDRNIYSCPDQPRHMSVAINKFQYKLPYGSLFGGICAMRTEQFVKVNGFSNSYWGWGGEDDDLSMRVTSAGYKIMRYPPEIGRYQMIAHKSEKKNPINKCRFDLLARTLARQKTDGISSLKYECYDVRFLRLFTHIKVRLLEQESREQLRKKGLTKC</sequence>
<dbReference type="PANTHER" id="PTHR19300">
    <property type="entry name" value="BETA-1,4-GALACTOSYLTRANSFERASE"/>
    <property type="match status" value="1"/>
</dbReference>
<evidence type="ECO:0000256" key="7">
    <source>
        <dbReference type="ARBA" id="ARBA00022968"/>
    </source>
</evidence>
<feature type="domain" description="Galactosyltransferase N-terminal" evidence="13">
    <location>
        <begin position="180"/>
        <end position="312"/>
    </location>
</feature>
<evidence type="ECO:0000259" key="12">
    <source>
        <dbReference type="Pfam" id="PF02709"/>
    </source>
</evidence>
<keyword evidence="8 11" id="KW-1133">Transmembrane helix</keyword>
<dbReference type="Pfam" id="PF13733">
    <property type="entry name" value="Glyco_transf_7N"/>
    <property type="match status" value="1"/>
</dbReference>
<dbReference type="Gene3D" id="3.90.550.10">
    <property type="entry name" value="Spore Coat Polysaccharide Biosynthesis Protein SpsA, Chain A"/>
    <property type="match status" value="1"/>
</dbReference>
<dbReference type="GO" id="GO:0008378">
    <property type="term" value="F:galactosyltransferase activity"/>
    <property type="evidence" value="ECO:0007669"/>
    <property type="project" value="TreeGrafter"/>
</dbReference>
<evidence type="ECO:0000313" key="15">
    <source>
        <dbReference type="WBParaSite" id="EEL_0000171101-mRNA-1"/>
    </source>
</evidence>
<name>A0A0R3RJQ2_9BILA</name>
<evidence type="ECO:0000256" key="1">
    <source>
        <dbReference type="ARBA" id="ARBA00004606"/>
    </source>
</evidence>
<dbReference type="EC" id="2.4.1.-" evidence="11"/>
<evidence type="ECO:0000256" key="4">
    <source>
        <dbReference type="ARBA" id="ARBA00022676"/>
    </source>
</evidence>
<evidence type="ECO:0000256" key="9">
    <source>
        <dbReference type="ARBA" id="ARBA00023136"/>
    </source>
</evidence>
<dbReference type="GO" id="GO:0046872">
    <property type="term" value="F:metal ion binding"/>
    <property type="evidence" value="ECO:0007669"/>
    <property type="project" value="UniProtKB-UniRule"/>
</dbReference>
<organism evidence="14 15">
    <name type="scientific">Elaeophora elaphi</name>
    <dbReference type="NCBI Taxonomy" id="1147741"/>
    <lineage>
        <taxon>Eukaryota</taxon>
        <taxon>Metazoa</taxon>
        <taxon>Ecdysozoa</taxon>
        <taxon>Nematoda</taxon>
        <taxon>Chromadorea</taxon>
        <taxon>Rhabditida</taxon>
        <taxon>Spirurina</taxon>
        <taxon>Spiruromorpha</taxon>
        <taxon>Filarioidea</taxon>
        <taxon>Onchocercidae</taxon>
        <taxon>Elaeophora</taxon>
    </lineage>
</organism>
<keyword evidence="14" id="KW-1185">Reference proteome</keyword>
<feature type="domain" description="Galactosyltransferase C-terminal" evidence="12">
    <location>
        <begin position="316"/>
        <end position="393"/>
    </location>
</feature>
<protein>
    <recommendedName>
        <fullName evidence="11">Beta-1,4-N-acetylgalactosaminyltransferase</fullName>
        <ecNumber evidence="11">2.4.1.-</ecNumber>
    </recommendedName>
    <alternativeName>
        <fullName evidence="11">Beta-4-GalNAcT</fullName>
    </alternativeName>
</protein>
<keyword evidence="11" id="KW-0464">Manganese</keyword>
<comment type="cofactor">
    <cofactor evidence="11">
        <name>Mn(2+)</name>
        <dbReference type="ChEBI" id="CHEBI:29035"/>
    </cofactor>
</comment>
<dbReference type="Proteomes" id="UP000050640">
    <property type="component" value="Unplaced"/>
</dbReference>
<evidence type="ECO:0000313" key="14">
    <source>
        <dbReference type="Proteomes" id="UP000050640"/>
    </source>
</evidence>
<dbReference type="PRINTS" id="PR02050">
    <property type="entry name" value="B14GALTRFASE"/>
</dbReference>
<evidence type="ECO:0000259" key="13">
    <source>
        <dbReference type="Pfam" id="PF13733"/>
    </source>
</evidence>
<comment type="function">
    <text evidence="11">Catalyzes the transfer of galactose onto proteins or lipids.</text>
</comment>
<evidence type="ECO:0000256" key="5">
    <source>
        <dbReference type="ARBA" id="ARBA00022679"/>
    </source>
</evidence>
<dbReference type="InterPro" id="IPR029044">
    <property type="entry name" value="Nucleotide-diphossugar_trans"/>
</dbReference>
<proteinExistence type="inferred from homology"/>
<accession>A0A0R3RJQ2</accession>
<evidence type="ECO:0000256" key="3">
    <source>
        <dbReference type="ARBA" id="ARBA00005735"/>
    </source>
</evidence>
<dbReference type="Pfam" id="PF02709">
    <property type="entry name" value="Glyco_transf_7C"/>
    <property type="match status" value="1"/>
</dbReference>
<keyword evidence="4 11" id="KW-0328">Glycosyltransferase</keyword>
<keyword evidence="9 11" id="KW-0472">Membrane</keyword>
<dbReference type="GO" id="GO:0005975">
    <property type="term" value="P:carbohydrate metabolic process"/>
    <property type="evidence" value="ECO:0007669"/>
    <property type="project" value="InterPro"/>
</dbReference>
<comment type="subcellular location">
    <subcellularLocation>
        <location evidence="1 11">Membrane</location>
        <topology evidence="1 11">Single-pass type II membrane protein</topology>
    </subcellularLocation>
</comment>
<dbReference type="CDD" id="cd00899">
    <property type="entry name" value="b4GalT"/>
    <property type="match status" value="1"/>
</dbReference>
<keyword evidence="6 11" id="KW-0812">Transmembrane</keyword>
<dbReference type="InterPro" id="IPR003859">
    <property type="entry name" value="Galactosyl_T"/>
</dbReference>
<keyword evidence="10 11" id="KW-0325">Glycoprotein</keyword>
<dbReference type="GO" id="GO:0033842">
    <property type="term" value="F:N-acetyl-beta-glucosaminyl-derivative 4-beta-N-acetylgalactosaminyltransferase activity"/>
    <property type="evidence" value="ECO:0007669"/>
    <property type="project" value="TreeGrafter"/>
</dbReference>